<dbReference type="RefSeq" id="WP_035257299.1">
    <property type="nucleotide sequence ID" value="NZ_JFKE01000002.1"/>
</dbReference>
<dbReference type="Gene3D" id="1.10.10.60">
    <property type="entry name" value="Homeodomain-like"/>
    <property type="match status" value="1"/>
</dbReference>
<dbReference type="SMART" id="SM00342">
    <property type="entry name" value="HTH_ARAC"/>
    <property type="match status" value="1"/>
</dbReference>
<keyword evidence="6" id="KW-1185">Reference proteome</keyword>
<organism evidence="5 6">
    <name type="scientific">Actibacterium mucosum KCTC 23349</name>
    <dbReference type="NCBI Taxonomy" id="1454373"/>
    <lineage>
        <taxon>Bacteria</taxon>
        <taxon>Pseudomonadati</taxon>
        <taxon>Pseudomonadota</taxon>
        <taxon>Alphaproteobacteria</taxon>
        <taxon>Rhodobacterales</taxon>
        <taxon>Roseobacteraceae</taxon>
        <taxon>Actibacterium</taxon>
    </lineage>
</organism>
<sequence>MNSAEPRLIAISRIQNSNQWRNEALRSYSVDQLIWFTRGQGRITVGGVTRGFSGNNAVFIPSGTMHSLQPGAQTFGHNLFFGAGHNLSLPTVPLHLRIRDNRDQNELNQLFDWLQREAESDRPARVQAMGFLCGSISVWLERNRLHHDDAMEANDASRRLMRKFATLVEKDFASEKSAGDYAREMNVTTTHLTRVCRTISGLTASEFLADRKFAEARRLLVDTREPVKDISKALGYRSPAYFSRVFSNKAGKSPGAFRKSGRP</sequence>
<dbReference type="Pfam" id="PF12833">
    <property type="entry name" value="HTH_18"/>
    <property type="match status" value="1"/>
</dbReference>
<evidence type="ECO:0000313" key="6">
    <source>
        <dbReference type="Proteomes" id="UP000026249"/>
    </source>
</evidence>
<gene>
    <name evidence="5" type="ORF">ACMU_08055</name>
</gene>
<protein>
    <recommendedName>
        <fullName evidence="4">HTH araC/xylS-type domain-containing protein</fullName>
    </recommendedName>
</protein>
<dbReference type="STRING" id="1454373.ACMU_08055"/>
<evidence type="ECO:0000256" key="1">
    <source>
        <dbReference type="ARBA" id="ARBA00023015"/>
    </source>
</evidence>
<dbReference type="InterPro" id="IPR018060">
    <property type="entry name" value="HTH_AraC"/>
</dbReference>
<proteinExistence type="predicted"/>
<dbReference type="InterPro" id="IPR009057">
    <property type="entry name" value="Homeodomain-like_sf"/>
</dbReference>
<reference evidence="5 6" key="1">
    <citation type="submission" date="2014-03" db="EMBL/GenBank/DDBJ databases">
        <title>Draft Genome Sequence of Actibacterium mucosum KCTC 23349, a Marine Alphaproteobacterium with Complex Ionic Requirements Isolated from Mediterranean Seawater at Malvarrosa Beach, Valencia, Spain.</title>
        <authorList>
            <person name="Arahal D.R."/>
            <person name="Shao Z."/>
            <person name="Lai Q."/>
            <person name="Pujalte M.J."/>
        </authorList>
    </citation>
    <scope>NUCLEOTIDE SEQUENCE [LARGE SCALE GENOMIC DNA]</scope>
    <source>
        <strain evidence="5 6">KCTC 23349</strain>
    </source>
</reference>
<dbReference type="OrthoDB" id="9814125at2"/>
<dbReference type="Proteomes" id="UP000026249">
    <property type="component" value="Unassembled WGS sequence"/>
</dbReference>
<evidence type="ECO:0000313" key="5">
    <source>
        <dbReference type="EMBL" id="KAJ56881.1"/>
    </source>
</evidence>
<evidence type="ECO:0000259" key="4">
    <source>
        <dbReference type="PROSITE" id="PS01124"/>
    </source>
</evidence>
<dbReference type="PROSITE" id="PS01124">
    <property type="entry name" value="HTH_ARAC_FAMILY_2"/>
    <property type="match status" value="1"/>
</dbReference>
<dbReference type="PANTHER" id="PTHR43280">
    <property type="entry name" value="ARAC-FAMILY TRANSCRIPTIONAL REGULATOR"/>
    <property type="match status" value="1"/>
</dbReference>
<dbReference type="AlphaFoldDB" id="A0A037ZKE0"/>
<dbReference type="InterPro" id="IPR037923">
    <property type="entry name" value="HTH-like"/>
</dbReference>
<dbReference type="GO" id="GO:0003700">
    <property type="term" value="F:DNA-binding transcription factor activity"/>
    <property type="evidence" value="ECO:0007669"/>
    <property type="project" value="InterPro"/>
</dbReference>
<accession>A0A037ZKE0</accession>
<comment type="caution">
    <text evidence="5">The sequence shown here is derived from an EMBL/GenBank/DDBJ whole genome shotgun (WGS) entry which is preliminary data.</text>
</comment>
<dbReference type="PRINTS" id="PR00032">
    <property type="entry name" value="HTHARAC"/>
</dbReference>
<dbReference type="PANTHER" id="PTHR43280:SF32">
    <property type="entry name" value="TRANSCRIPTIONAL REGULATORY PROTEIN"/>
    <property type="match status" value="1"/>
</dbReference>
<dbReference type="SUPFAM" id="SSF46689">
    <property type="entry name" value="Homeodomain-like"/>
    <property type="match status" value="1"/>
</dbReference>
<keyword evidence="1" id="KW-0805">Transcription regulation</keyword>
<dbReference type="InterPro" id="IPR020449">
    <property type="entry name" value="Tscrpt_reg_AraC-type_HTH"/>
</dbReference>
<evidence type="ECO:0000256" key="3">
    <source>
        <dbReference type="ARBA" id="ARBA00023163"/>
    </source>
</evidence>
<keyword evidence="2" id="KW-0238">DNA-binding</keyword>
<dbReference type="SUPFAM" id="SSF51215">
    <property type="entry name" value="Regulatory protein AraC"/>
    <property type="match status" value="1"/>
</dbReference>
<keyword evidence="3" id="KW-0804">Transcription</keyword>
<name>A0A037ZKE0_9RHOB</name>
<dbReference type="GO" id="GO:0043565">
    <property type="term" value="F:sequence-specific DNA binding"/>
    <property type="evidence" value="ECO:0007669"/>
    <property type="project" value="InterPro"/>
</dbReference>
<evidence type="ECO:0000256" key="2">
    <source>
        <dbReference type="ARBA" id="ARBA00023125"/>
    </source>
</evidence>
<dbReference type="EMBL" id="JFKE01000002">
    <property type="protein sequence ID" value="KAJ56881.1"/>
    <property type="molecule type" value="Genomic_DNA"/>
</dbReference>
<feature type="domain" description="HTH araC/xylS-type" evidence="4">
    <location>
        <begin position="162"/>
        <end position="260"/>
    </location>
</feature>